<keyword evidence="1" id="KW-1133">Transmembrane helix</keyword>
<evidence type="ECO:0000313" key="3">
    <source>
        <dbReference type="Proteomes" id="UP000230843"/>
    </source>
</evidence>
<evidence type="ECO:0008006" key="4">
    <source>
        <dbReference type="Google" id="ProtNLM"/>
    </source>
</evidence>
<comment type="caution">
    <text evidence="2">The sequence shown here is derived from an EMBL/GenBank/DDBJ whole genome shotgun (WGS) entry which is preliminary data.</text>
</comment>
<feature type="transmembrane region" description="Helical" evidence="1">
    <location>
        <begin position="272"/>
        <end position="294"/>
    </location>
</feature>
<organism evidence="2 3">
    <name type="scientific">Candidatus Magasanikbacteria bacterium CG_4_9_14_3_um_filter_32_9</name>
    <dbReference type="NCBI Taxonomy" id="1974644"/>
    <lineage>
        <taxon>Bacteria</taxon>
        <taxon>Candidatus Magasanikiibacteriota</taxon>
    </lineage>
</organism>
<dbReference type="AlphaFoldDB" id="A0A2M7Z6H6"/>
<name>A0A2M7Z6H6_9BACT</name>
<protein>
    <recommendedName>
        <fullName evidence="4">DUF916 domain-containing protein</fullName>
    </recommendedName>
</protein>
<gene>
    <name evidence="2" type="ORF">CO137_02815</name>
</gene>
<evidence type="ECO:0000256" key="1">
    <source>
        <dbReference type="SAM" id="Phobius"/>
    </source>
</evidence>
<dbReference type="Proteomes" id="UP000230843">
    <property type="component" value="Unassembled WGS sequence"/>
</dbReference>
<keyword evidence="1" id="KW-0812">Transmembrane</keyword>
<keyword evidence="1" id="KW-0472">Membrane</keyword>
<accession>A0A2M7Z6H6</accession>
<sequence>MILANLREKFSLLFFTFLVGVFLLFDFSNVFAFSVSPLKQTMIVAPGSEVEFSIEIINDSPEVKSFLQEVDGFEINSETGIANFGNFSDAQNWTKVGSSKLTLQPNEKGEFKFLFDVPESAQPGAYYLGLFAKEVNAGGQVSLSSRVGSLLFLYVEGEVREDLVRTNFSASKKVFFSQEFEIALGLENKGTIHVSPRGQVVFKNILGQEVDKVYINLDQRKVLPRGIWQETLKIETNDPRAIGPIKAELTVVYGLTQNQISDITSFWYFPEWSLYIVGAFVILLIMIVIGIRVVRSRFRR</sequence>
<evidence type="ECO:0000313" key="2">
    <source>
        <dbReference type="EMBL" id="PJA89719.1"/>
    </source>
</evidence>
<dbReference type="EMBL" id="PFVJ01000058">
    <property type="protein sequence ID" value="PJA89719.1"/>
    <property type="molecule type" value="Genomic_DNA"/>
</dbReference>
<proteinExistence type="predicted"/>
<reference evidence="3" key="1">
    <citation type="submission" date="2017-09" db="EMBL/GenBank/DDBJ databases">
        <title>Depth-based differentiation of microbial function through sediment-hosted aquifers and enrichment of novel symbionts in the deep terrestrial subsurface.</title>
        <authorList>
            <person name="Probst A.J."/>
            <person name="Ladd B."/>
            <person name="Jarett J.K."/>
            <person name="Geller-Mcgrath D.E."/>
            <person name="Sieber C.M.K."/>
            <person name="Emerson J.B."/>
            <person name="Anantharaman K."/>
            <person name="Thomas B.C."/>
            <person name="Malmstrom R."/>
            <person name="Stieglmeier M."/>
            <person name="Klingl A."/>
            <person name="Woyke T."/>
            <person name="Ryan C.M."/>
            <person name="Banfield J.F."/>
        </authorList>
    </citation>
    <scope>NUCLEOTIDE SEQUENCE [LARGE SCALE GENOMIC DNA]</scope>
</reference>